<dbReference type="GO" id="GO:0000917">
    <property type="term" value="P:division septum assembly"/>
    <property type="evidence" value="ECO:0007669"/>
    <property type="project" value="UniProtKB-KW"/>
</dbReference>
<dbReference type="SUPFAM" id="SSF55307">
    <property type="entry name" value="Tubulin C-terminal domain-like"/>
    <property type="match status" value="1"/>
</dbReference>
<dbReference type="Gene3D" id="3.40.50.1440">
    <property type="entry name" value="Tubulin/FtsZ, GTPase domain"/>
    <property type="match status" value="1"/>
</dbReference>
<dbReference type="HAMAP" id="MF_00909">
    <property type="entry name" value="FtsZ"/>
    <property type="match status" value="1"/>
</dbReference>
<evidence type="ECO:0000256" key="1">
    <source>
        <dbReference type="ARBA" id="ARBA00009690"/>
    </source>
</evidence>
<dbReference type="PANTHER" id="PTHR30314">
    <property type="entry name" value="CELL DIVISION PROTEIN FTSZ-RELATED"/>
    <property type="match status" value="1"/>
</dbReference>
<proteinExistence type="inferred from homology"/>
<feature type="domain" description="Tubulin/FtsZ 2-layer sandwich" evidence="9">
    <location>
        <begin position="206"/>
        <end position="325"/>
    </location>
</feature>
<evidence type="ECO:0000259" key="9">
    <source>
        <dbReference type="SMART" id="SM00865"/>
    </source>
</evidence>
<dbReference type="InterPro" id="IPR008280">
    <property type="entry name" value="Tub_FtsZ_C"/>
</dbReference>
<feature type="binding site" evidence="4">
    <location>
        <position position="186"/>
    </location>
    <ligand>
        <name>GTP</name>
        <dbReference type="ChEBI" id="CHEBI:37565"/>
    </ligand>
</feature>
<dbReference type="NCBIfam" id="TIGR00065">
    <property type="entry name" value="ftsZ"/>
    <property type="match status" value="1"/>
</dbReference>
<dbReference type="InterPro" id="IPR003008">
    <property type="entry name" value="Tubulin_FtsZ_GTPase"/>
</dbReference>
<evidence type="ECO:0000256" key="6">
    <source>
        <dbReference type="RuleBase" id="RU000631"/>
    </source>
</evidence>
<feature type="domain" description="Tubulin/FtsZ GTPase" evidence="8">
    <location>
        <begin position="12"/>
        <end position="204"/>
    </location>
</feature>
<comment type="subcellular location">
    <subcellularLocation>
        <location evidence="4">Cytoplasm</location>
    </subcellularLocation>
    <text evidence="4">Assembles at midcell at the inner surface of the cytoplasmic membrane.</text>
</comment>
<dbReference type="GO" id="GO:0043093">
    <property type="term" value="P:FtsZ-dependent cytokinesis"/>
    <property type="evidence" value="ECO:0007669"/>
    <property type="project" value="UniProtKB-UniRule"/>
</dbReference>
<evidence type="ECO:0000313" key="10">
    <source>
        <dbReference type="EMBL" id="BDS12849.1"/>
    </source>
</evidence>
<evidence type="ECO:0000256" key="4">
    <source>
        <dbReference type="HAMAP-Rule" id="MF_00909"/>
    </source>
</evidence>
<feature type="binding site" evidence="4">
    <location>
        <begin position="20"/>
        <end position="24"/>
    </location>
    <ligand>
        <name>GTP</name>
        <dbReference type="ChEBI" id="CHEBI:37565"/>
    </ligand>
</feature>
<dbReference type="FunFam" id="3.40.50.1440:FF:000001">
    <property type="entry name" value="Cell division protein FtsZ"/>
    <property type="match status" value="1"/>
</dbReference>
<reference evidence="10" key="1">
    <citation type="submission" date="2022-09" db="EMBL/GenBank/DDBJ databases">
        <title>Aureispira anguillicida sp. nov., isolated from Leptocephalus of Japanese eel Anguilla japonica.</title>
        <authorList>
            <person name="Yuasa K."/>
            <person name="Mekata T."/>
            <person name="Ikunari K."/>
        </authorList>
    </citation>
    <scope>NUCLEOTIDE SEQUENCE</scope>
    <source>
        <strain evidence="10">EL160426</strain>
    </source>
</reference>
<dbReference type="Pfam" id="PF00091">
    <property type="entry name" value="Tubulin"/>
    <property type="match status" value="1"/>
</dbReference>
<keyword evidence="4 6" id="KW-0717">Septation</keyword>
<feature type="binding site" evidence="4">
    <location>
        <position position="139"/>
    </location>
    <ligand>
        <name>GTP</name>
        <dbReference type="ChEBI" id="CHEBI:37565"/>
    </ligand>
</feature>
<dbReference type="InterPro" id="IPR037103">
    <property type="entry name" value="Tubulin/FtsZ-like_C"/>
</dbReference>
<keyword evidence="2 4" id="KW-0547">Nucleotide-binding</keyword>
<evidence type="ECO:0000313" key="11">
    <source>
        <dbReference type="Proteomes" id="UP001060919"/>
    </source>
</evidence>
<dbReference type="GO" id="GO:0005737">
    <property type="term" value="C:cytoplasm"/>
    <property type="evidence" value="ECO:0007669"/>
    <property type="project" value="UniProtKB-SubCell"/>
</dbReference>
<name>A0A916DSZ1_9BACT</name>
<dbReference type="PRINTS" id="PR00423">
    <property type="entry name" value="CELLDVISFTSZ"/>
</dbReference>
<evidence type="ECO:0000256" key="5">
    <source>
        <dbReference type="NCBIfam" id="TIGR00065"/>
    </source>
</evidence>
<keyword evidence="4 6" id="KW-0131">Cell cycle</keyword>
<evidence type="ECO:0000256" key="2">
    <source>
        <dbReference type="ARBA" id="ARBA00022741"/>
    </source>
</evidence>
<dbReference type="InterPro" id="IPR045061">
    <property type="entry name" value="FtsZ/CetZ"/>
</dbReference>
<comment type="similarity">
    <text evidence="1 4 6">Belongs to the FtsZ family.</text>
</comment>
<keyword evidence="4 6" id="KW-0132">Cell division</keyword>
<dbReference type="GO" id="GO:0032153">
    <property type="term" value="C:cell division site"/>
    <property type="evidence" value="ECO:0007669"/>
    <property type="project" value="UniProtKB-UniRule"/>
</dbReference>
<dbReference type="AlphaFoldDB" id="A0A916DSZ1"/>
<feature type="region of interest" description="Disordered" evidence="7">
    <location>
        <begin position="447"/>
        <end position="483"/>
    </location>
</feature>
<gene>
    <name evidence="4" type="primary">ftsZ</name>
    <name evidence="10" type="ORF">AsAng_0035740</name>
</gene>
<dbReference type="InterPro" id="IPR024757">
    <property type="entry name" value="FtsZ_C"/>
</dbReference>
<dbReference type="InterPro" id="IPR000158">
    <property type="entry name" value="Cell_div_FtsZ"/>
</dbReference>
<dbReference type="InterPro" id="IPR036525">
    <property type="entry name" value="Tubulin/FtsZ_GTPase_sf"/>
</dbReference>
<dbReference type="PANTHER" id="PTHR30314:SF3">
    <property type="entry name" value="MITOCHONDRIAL DIVISION PROTEIN FSZA"/>
    <property type="match status" value="1"/>
</dbReference>
<dbReference type="SMART" id="SM00864">
    <property type="entry name" value="Tubulin"/>
    <property type="match status" value="1"/>
</dbReference>
<dbReference type="InterPro" id="IPR020805">
    <property type="entry name" value="Cell_div_FtsZ_CS"/>
</dbReference>
<dbReference type="Pfam" id="PF12327">
    <property type="entry name" value="FtsZ_C"/>
    <property type="match status" value="1"/>
</dbReference>
<dbReference type="KEGG" id="aup:AsAng_0035740"/>
<dbReference type="InterPro" id="IPR018316">
    <property type="entry name" value="Tubulin/FtsZ_2-layer-sand-dom"/>
</dbReference>
<dbReference type="Proteomes" id="UP001060919">
    <property type="component" value="Chromosome"/>
</dbReference>
<feature type="binding site" evidence="4">
    <location>
        <begin position="108"/>
        <end position="110"/>
    </location>
    <ligand>
        <name>GTP</name>
        <dbReference type="ChEBI" id="CHEBI:37565"/>
    </ligand>
</feature>
<feature type="compositionally biased region" description="Polar residues" evidence="7">
    <location>
        <begin position="474"/>
        <end position="483"/>
    </location>
</feature>
<dbReference type="GO" id="GO:0005525">
    <property type="term" value="F:GTP binding"/>
    <property type="evidence" value="ECO:0007669"/>
    <property type="project" value="UniProtKB-UniRule"/>
</dbReference>
<protein>
    <recommendedName>
        <fullName evidence="4 5">Cell division protein FtsZ</fullName>
    </recommendedName>
</protein>
<feature type="binding site" evidence="4">
    <location>
        <position position="143"/>
    </location>
    <ligand>
        <name>GTP</name>
        <dbReference type="ChEBI" id="CHEBI:37565"/>
    </ligand>
</feature>
<keyword evidence="11" id="KW-1185">Reference proteome</keyword>
<dbReference type="SUPFAM" id="SSF52490">
    <property type="entry name" value="Tubulin nucleotide-binding domain-like"/>
    <property type="match status" value="1"/>
</dbReference>
<sequence length="483" mass="53111">MKFDMPDDSKPIIKVIGVGGGGSNAVNYMYHKGIEGVDFAICNTDNQAMNLSAVHNKIQLGPTLTEGRGAGSKPVIGRESCIESLDDVKQYFNDGTKMLFVTAGMGGGTGTGAAPVIAKAAQELDILTVGIVTVPFTFEGRRRMKQAMEGLAELKKNVDTLIVISNDKLRKIHGNLNLSEAFSKADDILMTAAKGIAEIITVPGYVNVDFEDVNTVMRDSGVAVMGTATMEGDDRALRAVEAALQSPLLEDNDIRGAQHILLNITSGTKEVTMDEVFEITEYVQEEAGYGTDLIWGNCFDESLGEQISVTVIATGFETGQTVKKVAAKEERPVEKKVRVSLDEEDERTTTKPSSTSFFDKDLEDNSETIEFNFSKKKQSGNKPKYSIEKEPFVKPNIQKEEPKIVEKTETLEERRQRLKNLSVKLNNPEVLNELENKPAYLRKGISLDNVEHSSDSKVSQWTISDDDEPEVKDNNSFLHDNVD</sequence>
<evidence type="ECO:0000256" key="3">
    <source>
        <dbReference type="ARBA" id="ARBA00023134"/>
    </source>
</evidence>
<comment type="subunit">
    <text evidence="4">Homodimer. Polymerizes to form a dynamic ring structure in a strictly GTP-dependent manner. Interacts directly with several other division proteins.</text>
</comment>
<comment type="function">
    <text evidence="4 6">Essential cell division protein that forms a contractile ring structure (Z ring) at the future cell division site. The regulation of the ring assembly controls the timing and the location of cell division. One of the functions of the FtsZ ring is to recruit other cell division proteins to the septum to produce a new cell wall between the dividing cells. Binds GTP and shows GTPase activity.</text>
</comment>
<organism evidence="10 11">
    <name type="scientific">Aureispira anguillae</name>
    <dbReference type="NCBI Taxonomy" id="2864201"/>
    <lineage>
        <taxon>Bacteria</taxon>
        <taxon>Pseudomonadati</taxon>
        <taxon>Bacteroidota</taxon>
        <taxon>Saprospiria</taxon>
        <taxon>Saprospirales</taxon>
        <taxon>Saprospiraceae</taxon>
        <taxon>Aureispira</taxon>
    </lineage>
</organism>
<dbReference type="Gene3D" id="3.30.1330.20">
    <property type="entry name" value="Tubulin/FtsZ, C-terminal domain"/>
    <property type="match status" value="1"/>
</dbReference>
<accession>A0A916DSZ1</accession>
<dbReference type="SMART" id="SM00865">
    <property type="entry name" value="Tubulin_C"/>
    <property type="match status" value="1"/>
</dbReference>
<keyword evidence="4" id="KW-0963">Cytoplasm</keyword>
<dbReference type="EMBL" id="AP026867">
    <property type="protein sequence ID" value="BDS12849.1"/>
    <property type="molecule type" value="Genomic_DNA"/>
</dbReference>
<evidence type="ECO:0000256" key="7">
    <source>
        <dbReference type="SAM" id="MobiDB-lite"/>
    </source>
</evidence>
<dbReference type="GO" id="GO:0003924">
    <property type="term" value="F:GTPase activity"/>
    <property type="evidence" value="ECO:0007669"/>
    <property type="project" value="UniProtKB-UniRule"/>
</dbReference>
<dbReference type="RefSeq" id="WP_264788195.1">
    <property type="nucleotide sequence ID" value="NZ_AP026867.1"/>
</dbReference>
<dbReference type="GO" id="GO:0051258">
    <property type="term" value="P:protein polymerization"/>
    <property type="evidence" value="ECO:0007669"/>
    <property type="project" value="UniProtKB-UniRule"/>
</dbReference>
<dbReference type="CDD" id="cd02201">
    <property type="entry name" value="FtsZ_type1"/>
    <property type="match status" value="1"/>
</dbReference>
<keyword evidence="3 4" id="KW-0342">GTP-binding</keyword>
<dbReference type="PROSITE" id="PS01135">
    <property type="entry name" value="FTSZ_2"/>
    <property type="match status" value="1"/>
</dbReference>
<evidence type="ECO:0000259" key="8">
    <source>
        <dbReference type="SMART" id="SM00864"/>
    </source>
</evidence>